<keyword evidence="2" id="KW-0472">Membrane</keyword>
<organism evidence="3">
    <name type="scientific">Kitasatospora sp. CMC57</name>
    <dbReference type="NCBI Taxonomy" id="3231513"/>
    <lineage>
        <taxon>Bacteria</taxon>
        <taxon>Bacillati</taxon>
        <taxon>Actinomycetota</taxon>
        <taxon>Actinomycetes</taxon>
        <taxon>Kitasatosporales</taxon>
        <taxon>Streptomycetaceae</taxon>
        <taxon>Kitasatospora</taxon>
    </lineage>
</organism>
<protein>
    <submittedName>
        <fullName evidence="3">Uncharacterized protein</fullName>
    </submittedName>
</protein>
<dbReference type="EMBL" id="AP035881">
    <property type="protein sequence ID" value="BFP46887.1"/>
    <property type="molecule type" value="Genomic_DNA"/>
</dbReference>
<sequence>MSITDTPPADGQQPEPPMPTRAETPADLPTGAPSEPQPDGRPPAARRTVSPALRAGAAVLAAAVLGVGIGVGILRTRYADESTAPVAAATPTATPSASASPSFGAKSNGTHFGSMRELLLPMPDQYRLGPDAGMYGNDTELTEDQRKSWVEDQVRGMPKKLQDALRKEWESTPLKGGGVRTYVAPSGDYTVTVWLLQYHQDAVKADAAWNSVLASDSGLFRLGPKVPGHEQASCYLPYADPGDRIDRLVCSAAEGDLRVEMEVQGIAPLPKDKAVNLFSRQLDRLALPGASV</sequence>
<proteinExistence type="predicted"/>
<evidence type="ECO:0000256" key="1">
    <source>
        <dbReference type="SAM" id="MobiDB-lite"/>
    </source>
</evidence>
<evidence type="ECO:0000256" key="2">
    <source>
        <dbReference type="SAM" id="Phobius"/>
    </source>
</evidence>
<dbReference type="RefSeq" id="WP_407989269.1">
    <property type="nucleotide sequence ID" value="NZ_AP035881.2"/>
</dbReference>
<reference evidence="3" key="1">
    <citation type="submission" date="2024-07" db="EMBL/GenBank/DDBJ databases">
        <title>Complete genome sequences of cellulolytic bacteria, Kitasatospora sp. CMC57 and Streptomyces sp. CMC78, isolated from Japanese agricultural soil.</title>
        <authorList>
            <person name="Hashimoto T."/>
            <person name="Ito M."/>
            <person name="Iwamoto M."/>
            <person name="Fukahori D."/>
            <person name="Shoda T."/>
            <person name="Sakoda M."/>
            <person name="Morohoshi T."/>
            <person name="Mitsuboshi M."/>
            <person name="Nishizawa T."/>
        </authorList>
    </citation>
    <scope>NUCLEOTIDE SEQUENCE</scope>
    <source>
        <strain evidence="3">CMC57</strain>
    </source>
</reference>
<keyword evidence="2" id="KW-0812">Transmembrane</keyword>
<accession>A0AB33JV08</accession>
<evidence type="ECO:0000313" key="3">
    <source>
        <dbReference type="EMBL" id="BFP46887.1"/>
    </source>
</evidence>
<gene>
    <name evidence="3" type="ORF">KCMC57_32550</name>
</gene>
<dbReference type="AlphaFoldDB" id="A0AB33JV08"/>
<feature type="region of interest" description="Disordered" evidence="1">
    <location>
        <begin position="1"/>
        <end position="49"/>
    </location>
</feature>
<feature type="transmembrane region" description="Helical" evidence="2">
    <location>
        <begin position="52"/>
        <end position="74"/>
    </location>
</feature>
<name>A0AB33JV08_9ACTN</name>
<keyword evidence="2" id="KW-1133">Transmembrane helix</keyword>